<keyword evidence="3 8" id="KW-0479">Metal-binding</keyword>
<dbReference type="Gene3D" id="1.10.60.40">
    <property type="match status" value="1"/>
</dbReference>
<evidence type="ECO:0000256" key="6">
    <source>
        <dbReference type="ARBA" id="ARBA00022842"/>
    </source>
</evidence>
<feature type="binding site" evidence="8">
    <location>
        <position position="287"/>
    </location>
    <ligand>
        <name>Zn(2+)</name>
        <dbReference type="ChEBI" id="CHEBI:29105"/>
        <label>2</label>
    </ligand>
</feature>
<feature type="chain" id="PRO_5003369847" evidence="10">
    <location>
        <begin position="26"/>
        <end position="499"/>
    </location>
</feature>
<accession>F8EYT1</accession>
<comment type="cofactor">
    <cofactor evidence="8">
        <name>Zn(2+)</name>
        <dbReference type="ChEBI" id="CHEBI:29105"/>
    </cofactor>
    <text evidence="8">Binds 2 Zn(2+) ions.</text>
</comment>
<comment type="cofactor">
    <cofactor evidence="8">
        <name>Mg(2+)</name>
        <dbReference type="ChEBI" id="CHEBI:18420"/>
    </cofactor>
    <text evidence="8">Binds 1 Mg(2+) ion.</text>
</comment>
<gene>
    <name evidence="11" type="ordered locus">Spica_0723</name>
</gene>
<feature type="binding site" evidence="8">
    <location>
        <position position="458"/>
    </location>
    <ligand>
        <name>Zn(2+)</name>
        <dbReference type="ChEBI" id="CHEBI:29105"/>
        <label>2</label>
    </ligand>
</feature>
<evidence type="ECO:0000256" key="10">
    <source>
        <dbReference type="SAM" id="SignalP"/>
    </source>
</evidence>
<evidence type="ECO:0000256" key="5">
    <source>
        <dbReference type="ARBA" id="ARBA00022833"/>
    </source>
</evidence>
<sequence>MKRRAFVPALLGSLFVLLVAGNLYAGGAKDAAATSSTVAQKQKAVKYVFFFVGDGLAMPQISATEAYANALASKDVNVKRLGFSQFPVTGLCTTYDAGSLITDSASAGTAFASGNKTLNGVINMDVSKTKTYKTIAEYAKERGKKVGVVSSVSIDHATPASMYAKVPSRNNYYDIAVQLTESGFDYFGGGSFLQPTGKNKDKPSVYDLAKAKGYTVADSVAAIQGLKAGAGKVIAINPNLQDSSAMKYDIDREAGELALVDFVRKGIELLQDGPEGFFLFVEGGKIDWACHANDAASAIKDTLAFDRAVAEAVAFAEKHPEETLILVTGDHETGGMAIGFAGTQYETFFDKIAPQKMSYVAFNDKVLTPYKKATPKEKAKLEDLAPAIKDAFGIELASLNQLQKEQVERAFKRTMGNEVERSIKEEEYLLYGGYEPLTVKLTQILNQMAGIGWTSYSHTGVPVPVFAKGIYQDVFSSYYDNTDLFKKLAMAMGVTERVQ</sequence>
<dbReference type="SMART" id="SM00098">
    <property type="entry name" value="alkPPc"/>
    <property type="match status" value="1"/>
</dbReference>
<dbReference type="GO" id="GO:0046872">
    <property type="term" value="F:metal ion binding"/>
    <property type="evidence" value="ECO:0007669"/>
    <property type="project" value="UniProtKB-KW"/>
</dbReference>
<dbReference type="GO" id="GO:0004035">
    <property type="term" value="F:alkaline phosphatase activity"/>
    <property type="evidence" value="ECO:0007669"/>
    <property type="project" value="TreeGrafter"/>
</dbReference>
<dbReference type="Pfam" id="PF00245">
    <property type="entry name" value="Alk_phosphatase"/>
    <property type="match status" value="2"/>
</dbReference>
<dbReference type="PANTHER" id="PTHR11596">
    <property type="entry name" value="ALKALINE PHOSPHATASE"/>
    <property type="match status" value="1"/>
</dbReference>
<keyword evidence="6 8" id="KW-0460">Magnesium</keyword>
<feature type="binding site" evidence="8">
    <location>
        <position position="291"/>
    </location>
    <ligand>
        <name>Zn(2+)</name>
        <dbReference type="ChEBI" id="CHEBI:29105"/>
        <label>2</label>
    </ligand>
</feature>
<keyword evidence="12" id="KW-1185">Reference proteome</keyword>
<name>F8EYT1_GRAC1</name>
<evidence type="ECO:0000256" key="8">
    <source>
        <dbReference type="PIRSR" id="PIRSR601952-2"/>
    </source>
</evidence>
<dbReference type="InterPro" id="IPR018299">
    <property type="entry name" value="Alkaline_phosphatase_AS"/>
</dbReference>
<feature type="signal peptide" evidence="10">
    <location>
        <begin position="1"/>
        <end position="25"/>
    </location>
</feature>
<dbReference type="Proteomes" id="UP000000503">
    <property type="component" value="Chromosome"/>
</dbReference>
<dbReference type="EMBL" id="CP002868">
    <property type="protein sequence ID" value="AEJ18877.1"/>
    <property type="molecule type" value="Genomic_DNA"/>
</dbReference>
<organism evidence="11 12">
    <name type="scientific">Gracilinema caldarium (strain ATCC 51460 / DSM 7334 / H1)</name>
    <name type="common">Treponema caldarium</name>
    <dbReference type="NCBI Taxonomy" id="744872"/>
    <lineage>
        <taxon>Bacteria</taxon>
        <taxon>Pseudomonadati</taxon>
        <taxon>Spirochaetota</taxon>
        <taxon>Spirochaetia</taxon>
        <taxon>Spirochaetales</taxon>
        <taxon>Breznakiellaceae</taxon>
        <taxon>Gracilinema</taxon>
    </lineage>
</organism>
<evidence type="ECO:0000313" key="12">
    <source>
        <dbReference type="Proteomes" id="UP000000503"/>
    </source>
</evidence>
<reference evidence="12" key="1">
    <citation type="journal article" date="2013" name="Stand. Genomic Sci.">
        <title>Genome sequence of the thermophilic fresh-water bacterium Spirochaeta caldaria type strain (H1(T)), reclassification of Spirochaeta caldaria, Spirochaeta stenostrepta, and Spirochaeta zuelzerae in the genus Treponema as Treponema caldaria comb. nov., Treponema stenostrepta comb. nov., and Treponema zuelzerae comb. nov., and emendation of the genus Treponema.</title>
        <authorList>
            <person name="Abt B."/>
            <person name="Goker M."/>
            <person name="Scheuner C."/>
            <person name="Han C."/>
            <person name="Lu M."/>
            <person name="Misra M."/>
            <person name="Lapidus A."/>
            <person name="Nolan M."/>
            <person name="Lucas S."/>
            <person name="Hammon N."/>
            <person name="Deshpande S."/>
            <person name="Cheng J.F."/>
            <person name="Tapia R."/>
            <person name="Goodwin L.A."/>
            <person name="Pitluck S."/>
            <person name="Liolios K."/>
            <person name="Pagani I."/>
            <person name="Ivanova N."/>
            <person name="Mavromatis K."/>
            <person name="Mikhailova N."/>
            <person name="Huntemann M."/>
            <person name="Pati A."/>
            <person name="Chen A."/>
            <person name="Palaniappan K."/>
            <person name="Land M."/>
            <person name="Hauser L."/>
            <person name="Jeffries C.D."/>
            <person name="Rohde M."/>
            <person name="Spring S."/>
            <person name="Gronow S."/>
            <person name="Detter J.C."/>
            <person name="Bristow J."/>
            <person name="Eisen J.A."/>
            <person name="Markowitz V."/>
            <person name="Hugenholtz P."/>
            <person name="Kyrpides N.C."/>
            <person name="Woyke T."/>
            <person name="Klenk H.P."/>
        </authorList>
    </citation>
    <scope>NUCLEOTIDE SEQUENCE</scope>
    <source>
        <strain evidence="12">ATCC 51460 / DSM 7334 / H1</strain>
    </source>
</reference>
<dbReference type="CDD" id="cd16012">
    <property type="entry name" value="ALP"/>
    <property type="match status" value="1"/>
</dbReference>
<evidence type="ECO:0000256" key="2">
    <source>
        <dbReference type="ARBA" id="ARBA00022553"/>
    </source>
</evidence>
<feature type="binding site" evidence="8">
    <location>
        <position position="331"/>
    </location>
    <ligand>
        <name>Zn(2+)</name>
        <dbReference type="ChEBI" id="CHEBI:29105"/>
        <label>2</label>
    </ligand>
</feature>
<dbReference type="Gene3D" id="3.40.720.10">
    <property type="entry name" value="Alkaline Phosphatase, subunit A"/>
    <property type="match status" value="1"/>
</dbReference>
<keyword evidence="10" id="KW-0732">Signal</keyword>
<feature type="binding site" evidence="8">
    <location>
        <position position="54"/>
    </location>
    <ligand>
        <name>Mg(2+)</name>
        <dbReference type="ChEBI" id="CHEBI:18420"/>
    </ligand>
</feature>
<dbReference type="PANTHER" id="PTHR11596:SF5">
    <property type="entry name" value="ALKALINE PHOSPHATASE"/>
    <property type="match status" value="1"/>
</dbReference>
<feature type="active site" description="Phosphoserine intermediate" evidence="7">
    <location>
        <position position="104"/>
    </location>
</feature>
<evidence type="ECO:0000256" key="4">
    <source>
        <dbReference type="ARBA" id="ARBA00022801"/>
    </source>
</evidence>
<dbReference type="PROSITE" id="PS00123">
    <property type="entry name" value="ALKALINE_PHOSPHATASE"/>
    <property type="match status" value="1"/>
</dbReference>
<evidence type="ECO:0000256" key="9">
    <source>
        <dbReference type="RuleBase" id="RU003946"/>
    </source>
</evidence>
<feature type="binding site" evidence="8">
    <location>
        <position position="158"/>
    </location>
    <ligand>
        <name>Mg(2+)</name>
        <dbReference type="ChEBI" id="CHEBI:18420"/>
    </ligand>
</feature>
<dbReference type="InterPro" id="IPR017850">
    <property type="entry name" value="Alkaline_phosphatase_core_sf"/>
</dbReference>
<protein>
    <submittedName>
        <fullName evidence="11">Alkaline phosphatase</fullName>
    </submittedName>
</protein>
<evidence type="ECO:0000256" key="3">
    <source>
        <dbReference type="ARBA" id="ARBA00022723"/>
    </source>
</evidence>
<dbReference type="KEGG" id="scd:Spica_0723"/>
<dbReference type="InterPro" id="IPR001952">
    <property type="entry name" value="Alkaline_phosphatase"/>
</dbReference>
<dbReference type="SUPFAM" id="SSF53649">
    <property type="entry name" value="Alkaline phosphatase-like"/>
    <property type="match status" value="1"/>
</dbReference>
<dbReference type="OrthoDB" id="9794455at2"/>
<evidence type="ECO:0000313" key="11">
    <source>
        <dbReference type="EMBL" id="AEJ18877.1"/>
    </source>
</evidence>
<feature type="binding site" evidence="8">
    <location>
        <position position="156"/>
    </location>
    <ligand>
        <name>Mg(2+)</name>
        <dbReference type="ChEBI" id="CHEBI:18420"/>
    </ligand>
</feature>
<feature type="binding site" evidence="8">
    <location>
        <position position="282"/>
    </location>
    <ligand>
        <name>Mg(2+)</name>
        <dbReference type="ChEBI" id="CHEBI:18420"/>
    </ligand>
</feature>
<keyword evidence="2" id="KW-0597">Phosphoprotein</keyword>
<keyword evidence="4" id="KW-0378">Hydrolase</keyword>
<proteinExistence type="inferred from homology"/>
<evidence type="ECO:0000256" key="1">
    <source>
        <dbReference type="ARBA" id="ARBA00005984"/>
    </source>
</evidence>
<dbReference type="eggNOG" id="COG1785">
    <property type="taxonomic scope" value="Bacteria"/>
</dbReference>
<feature type="binding site" evidence="8">
    <location>
        <position position="330"/>
    </location>
    <ligand>
        <name>Zn(2+)</name>
        <dbReference type="ChEBI" id="CHEBI:29105"/>
        <label>2</label>
    </ligand>
</feature>
<dbReference type="AlphaFoldDB" id="F8EYT1"/>
<dbReference type="RefSeq" id="WP_013968188.1">
    <property type="nucleotide sequence ID" value="NC_015732.1"/>
</dbReference>
<dbReference type="HOGENOM" id="CLU_008539_5_0_12"/>
<evidence type="ECO:0000256" key="7">
    <source>
        <dbReference type="PIRSR" id="PIRSR601952-1"/>
    </source>
</evidence>
<dbReference type="PRINTS" id="PR00113">
    <property type="entry name" value="ALKPHPHTASE"/>
</dbReference>
<feature type="binding site" evidence="8">
    <location>
        <position position="54"/>
    </location>
    <ligand>
        <name>Zn(2+)</name>
        <dbReference type="ChEBI" id="CHEBI:29105"/>
        <label>2</label>
    </ligand>
</feature>
<dbReference type="STRING" id="744872.Spica_0723"/>
<keyword evidence="5 8" id="KW-0862">Zinc</keyword>
<comment type="similarity">
    <text evidence="1 9">Belongs to the alkaline phosphatase family.</text>
</comment>